<dbReference type="Proteomes" id="UP000887568">
    <property type="component" value="Unplaced"/>
</dbReference>
<feature type="compositionally biased region" description="Basic and acidic residues" evidence="2">
    <location>
        <begin position="814"/>
        <end position="823"/>
    </location>
</feature>
<dbReference type="OMA" id="IKEIHRC"/>
<feature type="compositionally biased region" description="Polar residues" evidence="2">
    <location>
        <begin position="745"/>
        <end position="758"/>
    </location>
</feature>
<dbReference type="InterPro" id="IPR025283">
    <property type="entry name" value="DUF4042"/>
</dbReference>
<keyword evidence="5" id="KW-1185">Reference proteome</keyword>
<feature type="compositionally biased region" description="Basic residues" evidence="2">
    <location>
        <begin position="352"/>
        <end position="361"/>
    </location>
</feature>
<dbReference type="InterPro" id="IPR011989">
    <property type="entry name" value="ARM-like"/>
</dbReference>
<proteinExistence type="predicted"/>
<feature type="domain" description="DUF4042" evidence="3">
    <location>
        <begin position="445"/>
        <end position="627"/>
    </location>
</feature>
<reference evidence="4" key="1">
    <citation type="submission" date="2022-11" db="UniProtKB">
        <authorList>
            <consortium name="EnsemblMetazoa"/>
        </authorList>
    </citation>
    <scope>IDENTIFICATION</scope>
</reference>
<evidence type="ECO:0000256" key="2">
    <source>
        <dbReference type="SAM" id="MobiDB-lite"/>
    </source>
</evidence>
<dbReference type="Gene3D" id="1.25.10.10">
    <property type="entry name" value="Leucine-rich Repeat Variant"/>
    <property type="match status" value="3"/>
</dbReference>
<dbReference type="SUPFAM" id="SSF48371">
    <property type="entry name" value="ARM repeat"/>
    <property type="match status" value="2"/>
</dbReference>
<feature type="compositionally biased region" description="Low complexity" evidence="2">
    <location>
        <begin position="796"/>
        <end position="810"/>
    </location>
</feature>
<dbReference type="OrthoDB" id="66533at2759"/>
<evidence type="ECO:0000313" key="4">
    <source>
        <dbReference type="EnsemblMetazoa" id="XP_038058799.1"/>
    </source>
</evidence>
<dbReference type="InterPro" id="IPR052107">
    <property type="entry name" value="HEAT6"/>
</dbReference>
<dbReference type="Pfam" id="PF13251">
    <property type="entry name" value="DUF4042"/>
    <property type="match status" value="1"/>
</dbReference>
<sequence>MASASADFAMEERQRYRHCAARLLAMVSESGEKQKNELNSLLDELNSLAYSVQGLVEQEPGRLLCQACVLVPLQEELLVTKVCQLIVIITHQKVALSQATVETLLEYITSAIRQCQPWTLPEALRALGAVVYENGPKCSQFWKHLLGTSPQGLLLKLISSTEDDIKRAAVQCIGNLCMRDESGGVIDTEYLQTSYNTMLKVLQSPKPQGADDYGHFRLLLSTLRGLQNILAVCKEVHNEKLGVILAALKSYMLYGLPGVGTNFIIPPTLYPSPLYQIDTGPSPSKPTDSAPRKPPPGSTPSKRSPQAAKQGASKESDKDDTGGKVVEEELSLRPGGGGGGGMLPFTQPRPGQGKKGKKKGKGRQEKEKVVTPRKGRDSGRYGATQRAEQPATPTVDVGRSSNIQSSYNTDPSSLFPAWGRVSSSESEYSDTEGGQASKLRSAASKVRQAALTCLHCVIKNTEKKHIIGYWSAFIPDTPSSSGSSQSFSLFTSMLKDPAPKSRVGSVVVLAALLDGSRQFLAAADDSELKHSSFTPFSHTLAATIKEIHRCLILALMAESFSTTLTQIIKCLSILVQNVPYHKLAPGLLTRIAKAIRPYFTHRDNNVRTACLTCMGAILSTSVPLPEITTLLQSQDFLKPSTVQPSESAPQTGINAPSWRTPSGAERTLEGYESPHEEDYKDDESWKRKPDEDSEDEDGRIGEERQLLGKPAASVSHHLGTSKLDSEESVGRGPQVSNLKTRDGTSDNTSGAITSGQPLTGTAVPVAALGSLTIQTTVETSGPSNDKVGRDVNPRPQSQLDGASSSGLAGSENQSAEHRERDANHPPGSQLDSASLLGTAGTGNRSTEQPGRDVNQGPQNLLEGASVSWLVRWCTDAVLLRDSVSSIGEVHRLQTPSEALPVRLEALQVMTQLVKGYLPIVRDILDHICTIVISCLGEVDSSVQLHGLKVLEELGKAILSQLNPELEPPTSQLTVRLTPEEVVLLWDKLLIGPLPAILQNSGNGVLQASACYCLSTIGPQCFELLKMGKRVLCITLLLGLSNDDDYRVKAAAVRALGAYVLYPCLREDVMFVADTANAILTCLEDPSINVRIRAAWSIGNLSDALIANKDAGDTTFLEGFSDMLLQKLFAAAIAGASDHDKVKSNTVRALGMLVRFARPQALAKSSIQVVVTDAIRALLKNITTGAAIRVKVRWNACYAMGNVFRNTHLELGSVPWSTEVFTALTDVVRDCKNFKVKPTFPLFYVLFQYHMLQTYLNSRLGAWMWIMTRADPHPGPRLV</sequence>
<feature type="compositionally biased region" description="Polar residues" evidence="2">
    <location>
        <begin position="399"/>
        <end position="412"/>
    </location>
</feature>
<feature type="region of interest" description="Disordered" evidence="2">
    <location>
        <begin position="275"/>
        <end position="419"/>
    </location>
</feature>
<dbReference type="RefSeq" id="XP_038058799.1">
    <property type="nucleotide sequence ID" value="XM_038202871.1"/>
</dbReference>
<dbReference type="EnsemblMetazoa" id="XM_038202871.1">
    <property type="protein sequence ID" value="XP_038058799.1"/>
    <property type="gene ID" value="LOC119730086"/>
</dbReference>
<feature type="compositionally biased region" description="Basic and acidic residues" evidence="2">
    <location>
        <begin position="312"/>
        <end position="331"/>
    </location>
</feature>
<feature type="region of interest" description="Disordered" evidence="2">
    <location>
        <begin position="777"/>
        <end position="858"/>
    </location>
</feature>
<feature type="compositionally biased region" description="Basic and acidic residues" evidence="2">
    <location>
        <begin position="666"/>
        <end position="690"/>
    </location>
</feature>
<feature type="compositionally biased region" description="Polar residues" evidence="2">
    <location>
        <begin position="640"/>
        <end position="660"/>
    </location>
</feature>
<dbReference type="AlphaFoldDB" id="A0A914A5L0"/>
<accession>A0A914A5L0</accession>
<protein>
    <recommendedName>
        <fullName evidence="1">HEAT repeat-containing protein 6</fullName>
    </recommendedName>
</protein>
<dbReference type="InterPro" id="IPR016024">
    <property type="entry name" value="ARM-type_fold"/>
</dbReference>
<organism evidence="4 5">
    <name type="scientific">Patiria miniata</name>
    <name type="common">Bat star</name>
    <name type="synonym">Asterina miniata</name>
    <dbReference type="NCBI Taxonomy" id="46514"/>
    <lineage>
        <taxon>Eukaryota</taxon>
        <taxon>Metazoa</taxon>
        <taxon>Echinodermata</taxon>
        <taxon>Eleutherozoa</taxon>
        <taxon>Asterozoa</taxon>
        <taxon>Asteroidea</taxon>
        <taxon>Valvatacea</taxon>
        <taxon>Valvatida</taxon>
        <taxon>Asterinidae</taxon>
        <taxon>Patiria</taxon>
    </lineage>
</organism>
<name>A0A914A5L0_PATMI</name>
<dbReference type="GeneID" id="119730086"/>
<feature type="region of interest" description="Disordered" evidence="2">
    <location>
        <begin position="640"/>
        <end position="758"/>
    </location>
</feature>
<evidence type="ECO:0000259" key="3">
    <source>
        <dbReference type="Pfam" id="PF13251"/>
    </source>
</evidence>
<evidence type="ECO:0000313" key="5">
    <source>
        <dbReference type="Proteomes" id="UP000887568"/>
    </source>
</evidence>
<dbReference type="PANTHER" id="PTHR13366">
    <property type="entry name" value="MALARIA ANTIGEN-RELATED"/>
    <property type="match status" value="1"/>
</dbReference>
<feature type="compositionally biased region" description="Basic and acidic residues" evidence="2">
    <location>
        <begin position="362"/>
        <end position="379"/>
    </location>
</feature>
<dbReference type="PANTHER" id="PTHR13366:SF0">
    <property type="entry name" value="HEAT REPEAT-CONTAINING PROTEIN 6"/>
    <property type="match status" value="1"/>
</dbReference>
<evidence type="ECO:0000256" key="1">
    <source>
        <dbReference type="ARBA" id="ARBA00015263"/>
    </source>
</evidence>
<dbReference type="Pfam" id="PF13513">
    <property type="entry name" value="HEAT_EZ"/>
    <property type="match status" value="1"/>
</dbReference>